<dbReference type="KEGG" id="llu:AKJ09_06743"/>
<organism evidence="1 2">
    <name type="scientific">Labilithrix luteola</name>
    <dbReference type="NCBI Taxonomy" id="1391654"/>
    <lineage>
        <taxon>Bacteria</taxon>
        <taxon>Pseudomonadati</taxon>
        <taxon>Myxococcota</taxon>
        <taxon>Polyangia</taxon>
        <taxon>Polyangiales</taxon>
        <taxon>Labilitrichaceae</taxon>
        <taxon>Labilithrix</taxon>
    </lineage>
</organism>
<proteinExistence type="predicted"/>
<dbReference type="EMBL" id="CP012333">
    <property type="protein sequence ID" value="AKV00080.1"/>
    <property type="molecule type" value="Genomic_DNA"/>
</dbReference>
<name>A0A0K1Q3W1_9BACT</name>
<dbReference type="AlphaFoldDB" id="A0A0K1Q3W1"/>
<dbReference type="Proteomes" id="UP000064967">
    <property type="component" value="Chromosome"/>
</dbReference>
<gene>
    <name evidence="1" type="ORF">AKJ09_06743</name>
</gene>
<evidence type="ECO:0000313" key="2">
    <source>
        <dbReference type="Proteomes" id="UP000064967"/>
    </source>
</evidence>
<dbReference type="RefSeq" id="WP_146651436.1">
    <property type="nucleotide sequence ID" value="NZ_CP012333.1"/>
</dbReference>
<reference evidence="1 2" key="1">
    <citation type="submission" date="2015-08" db="EMBL/GenBank/DDBJ databases">
        <authorList>
            <person name="Babu N.S."/>
            <person name="Beckwith C.J."/>
            <person name="Beseler K.G."/>
            <person name="Brison A."/>
            <person name="Carone J.V."/>
            <person name="Caskin T.P."/>
            <person name="Diamond M."/>
            <person name="Durham M.E."/>
            <person name="Foxe J.M."/>
            <person name="Go M."/>
            <person name="Henderson B.A."/>
            <person name="Jones I.B."/>
            <person name="McGettigan J.A."/>
            <person name="Micheletti S.J."/>
            <person name="Nasrallah M.E."/>
            <person name="Ortiz D."/>
            <person name="Piller C.R."/>
            <person name="Privatt S.R."/>
            <person name="Schneider S.L."/>
            <person name="Sharp S."/>
            <person name="Smith T.C."/>
            <person name="Stanton J.D."/>
            <person name="Ullery H.E."/>
            <person name="Wilson R.J."/>
            <person name="Serrano M.G."/>
            <person name="Buck G."/>
            <person name="Lee V."/>
            <person name="Wang Y."/>
            <person name="Carvalho R."/>
            <person name="Voegtly L."/>
            <person name="Shi R."/>
            <person name="Duckworth R."/>
            <person name="Johnson A."/>
            <person name="Loviza R."/>
            <person name="Walstead R."/>
            <person name="Shah Z."/>
            <person name="Kiflezghi M."/>
            <person name="Wade K."/>
            <person name="Ball S.L."/>
            <person name="Bradley K.W."/>
            <person name="Asai D.J."/>
            <person name="Bowman C.A."/>
            <person name="Russell D.A."/>
            <person name="Pope W.H."/>
            <person name="Jacobs-Sera D."/>
            <person name="Hendrix R.W."/>
            <person name="Hatfull G.F."/>
        </authorList>
    </citation>
    <scope>NUCLEOTIDE SEQUENCE [LARGE SCALE GENOMIC DNA]</scope>
    <source>
        <strain evidence="1 2">DSM 27648</strain>
    </source>
</reference>
<evidence type="ECO:0000313" key="1">
    <source>
        <dbReference type="EMBL" id="AKV00080.1"/>
    </source>
</evidence>
<accession>A0A0K1Q3W1</accession>
<protein>
    <submittedName>
        <fullName evidence="1">Uncharacterized protein</fullName>
    </submittedName>
</protein>
<keyword evidence="2" id="KW-1185">Reference proteome</keyword>
<sequence length="67" mass="7353">MPPTLSLEDCLGESLRLALGELPDEQRVTMREMMLTAAVMRGPTYDAAVAQVERHGVWLPFPPATGQ</sequence>